<keyword evidence="1" id="KW-0678">Repressor</keyword>
<keyword evidence="2" id="KW-0805">Transcription regulation</keyword>
<dbReference type="SUPFAM" id="SSF48498">
    <property type="entry name" value="Tetracyclin repressor-like, C-terminal domain"/>
    <property type="match status" value="1"/>
</dbReference>
<dbReference type="RefSeq" id="WP_322132664.1">
    <property type="nucleotide sequence ID" value="NZ_CP085036.1"/>
</dbReference>
<evidence type="ECO:0000313" key="5">
    <source>
        <dbReference type="EMBL" id="MDH6180302.1"/>
    </source>
</evidence>
<dbReference type="InterPro" id="IPR009057">
    <property type="entry name" value="Homeodomain-like_sf"/>
</dbReference>
<dbReference type="InterPro" id="IPR004111">
    <property type="entry name" value="Repressor_TetR_C"/>
</dbReference>
<feature type="domain" description="Tetracycline repressor TetR C-terminal" evidence="4">
    <location>
        <begin position="76"/>
        <end position="199"/>
    </location>
</feature>
<evidence type="ECO:0000256" key="3">
    <source>
        <dbReference type="ARBA" id="ARBA00023163"/>
    </source>
</evidence>
<evidence type="ECO:0000313" key="6">
    <source>
        <dbReference type="Proteomes" id="UP001160142"/>
    </source>
</evidence>
<evidence type="ECO:0000259" key="4">
    <source>
        <dbReference type="Pfam" id="PF02909"/>
    </source>
</evidence>
<evidence type="ECO:0000256" key="1">
    <source>
        <dbReference type="ARBA" id="ARBA00022491"/>
    </source>
</evidence>
<dbReference type="InterPro" id="IPR036271">
    <property type="entry name" value="Tet_transcr_reg_TetR-rel_C_sf"/>
</dbReference>
<reference evidence="5 6" key="1">
    <citation type="submission" date="2023-04" db="EMBL/GenBank/DDBJ databases">
        <title>Genome Encyclopedia of Bacteria and Archaea VI: Functional Genomics of Type Strains.</title>
        <authorList>
            <person name="Whitman W."/>
        </authorList>
    </citation>
    <scope>NUCLEOTIDE SEQUENCE [LARGE SCALE GENOMIC DNA]</scope>
    <source>
        <strain evidence="5 6">SG_E_30_P1</strain>
    </source>
</reference>
<dbReference type="EMBL" id="JARXVQ010000001">
    <property type="protein sequence ID" value="MDH6180302.1"/>
    <property type="molecule type" value="Genomic_DNA"/>
</dbReference>
<keyword evidence="3" id="KW-0804">Transcription</keyword>
<keyword evidence="6" id="KW-1185">Reference proteome</keyword>
<evidence type="ECO:0000256" key="2">
    <source>
        <dbReference type="ARBA" id="ARBA00023015"/>
    </source>
</evidence>
<proteinExistence type="predicted"/>
<organism evidence="5 6">
    <name type="scientific">Antiquaquibacter oligotrophicus</name>
    <dbReference type="NCBI Taxonomy" id="2880260"/>
    <lineage>
        <taxon>Bacteria</taxon>
        <taxon>Bacillati</taxon>
        <taxon>Actinomycetota</taxon>
        <taxon>Actinomycetes</taxon>
        <taxon>Micrococcales</taxon>
        <taxon>Microbacteriaceae</taxon>
        <taxon>Antiquaquibacter</taxon>
    </lineage>
</organism>
<dbReference type="Pfam" id="PF02909">
    <property type="entry name" value="TetR_C_1"/>
    <property type="match status" value="1"/>
</dbReference>
<accession>A0ABT6KME6</accession>
<name>A0ABT6KME6_9MICO</name>
<gene>
    <name evidence="5" type="ORF">M2152_000484</name>
</gene>
<dbReference type="InterPro" id="IPR003012">
    <property type="entry name" value="Tet_transcr_reg_TetR"/>
</dbReference>
<dbReference type="SUPFAM" id="SSF46689">
    <property type="entry name" value="Homeodomain-like"/>
    <property type="match status" value="1"/>
</dbReference>
<sequence>MGRPTAPLITPELIADAALQLIDAQRGQFTLTQIARTLGVKGPSLYNHVSGREDVLELVRKRIHLSVNAELRAEWSWQDSVRHVARSDRDSIGQHPWIAAEFMISSMAATEPLDAVARFAEKLEAAGFASVDVLKIITSIDLLAIGSALDINAPDDIYGPDAIEADTALGRALRANRSGKARADEAFEFALDRLVESLELLLERTRSDQHPA</sequence>
<dbReference type="Proteomes" id="UP001160142">
    <property type="component" value="Unassembled WGS sequence"/>
</dbReference>
<dbReference type="PRINTS" id="PR00400">
    <property type="entry name" value="TETREPRESSOR"/>
</dbReference>
<comment type="caution">
    <text evidence="5">The sequence shown here is derived from an EMBL/GenBank/DDBJ whole genome shotgun (WGS) entry which is preliminary data.</text>
</comment>
<dbReference type="Gene3D" id="1.10.357.10">
    <property type="entry name" value="Tetracycline Repressor, domain 2"/>
    <property type="match status" value="1"/>
</dbReference>
<protein>
    <submittedName>
        <fullName evidence="5">AcrR family transcriptional regulator</fullName>
    </submittedName>
</protein>